<gene>
    <name evidence="1" type="ORF">GDO81_006052</name>
</gene>
<dbReference type="EMBL" id="WNYA01000002">
    <property type="protein sequence ID" value="KAG8588661.1"/>
    <property type="molecule type" value="Genomic_DNA"/>
</dbReference>
<evidence type="ECO:0000313" key="2">
    <source>
        <dbReference type="Proteomes" id="UP000824782"/>
    </source>
</evidence>
<organism evidence="1 2">
    <name type="scientific">Engystomops pustulosus</name>
    <name type="common">Tungara frog</name>
    <name type="synonym">Physalaemus pustulosus</name>
    <dbReference type="NCBI Taxonomy" id="76066"/>
    <lineage>
        <taxon>Eukaryota</taxon>
        <taxon>Metazoa</taxon>
        <taxon>Chordata</taxon>
        <taxon>Craniata</taxon>
        <taxon>Vertebrata</taxon>
        <taxon>Euteleostomi</taxon>
        <taxon>Amphibia</taxon>
        <taxon>Batrachia</taxon>
        <taxon>Anura</taxon>
        <taxon>Neobatrachia</taxon>
        <taxon>Hyloidea</taxon>
        <taxon>Leptodactylidae</taxon>
        <taxon>Leiuperinae</taxon>
        <taxon>Engystomops</taxon>
    </lineage>
</organism>
<comment type="caution">
    <text evidence="1">The sequence shown here is derived from an EMBL/GenBank/DDBJ whole genome shotgun (WGS) entry which is preliminary data.</text>
</comment>
<name>A0AAV7CVZ9_ENGPU</name>
<keyword evidence="2" id="KW-1185">Reference proteome</keyword>
<protein>
    <submittedName>
        <fullName evidence="1">Uncharacterized protein</fullName>
    </submittedName>
</protein>
<reference evidence="1" key="1">
    <citation type="thesis" date="2020" institute="ProQuest LLC" country="789 East Eisenhower Parkway, Ann Arbor, MI, USA">
        <title>Comparative Genomics and Chromosome Evolution.</title>
        <authorList>
            <person name="Mudd A.B."/>
        </authorList>
    </citation>
    <scope>NUCLEOTIDE SEQUENCE</scope>
    <source>
        <strain evidence="1">237g6f4</strain>
        <tissue evidence="1">Blood</tissue>
    </source>
</reference>
<proteinExistence type="predicted"/>
<dbReference type="Proteomes" id="UP000824782">
    <property type="component" value="Unassembled WGS sequence"/>
</dbReference>
<sequence length="77" mass="8911">MCNPVRDQVQTKSTLREVSNLKVFWLLFRVDSHISTHCGSMKKEVLSLVCLLVFLLIMTKKWVTENPICPVPLLLIR</sequence>
<dbReference type="AlphaFoldDB" id="A0AAV7CVZ9"/>
<evidence type="ECO:0000313" key="1">
    <source>
        <dbReference type="EMBL" id="KAG8588661.1"/>
    </source>
</evidence>
<accession>A0AAV7CVZ9</accession>